<feature type="domain" description="C2H2-type" evidence="11">
    <location>
        <begin position="121"/>
        <end position="148"/>
    </location>
</feature>
<dbReference type="Proteomes" id="UP001558652">
    <property type="component" value="Unassembled WGS sequence"/>
</dbReference>
<feature type="domain" description="C2H2-type" evidence="11">
    <location>
        <begin position="93"/>
        <end position="120"/>
    </location>
</feature>
<dbReference type="PROSITE" id="PS50157">
    <property type="entry name" value="ZINC_FINGER_C2H2_2"/>
    <property type="match status" value="6"/>
</dbReference>
<dbReference type="InterPro" id="IPR013087">
    <property type="entry name" value="Znf_C2H2_type"/>
</dbReference>
<dbReference type="GO" id="GO:0032502">
    <property type="term" value="P:developmental process"/>
    <property type="evidence" value="ECO:0007669"/>
    <property type="project" value="UniProtKB-ARBA"/>
</dbReference>
<dbReference type="FunFam" id="3.30.160.60:FF:000072">
    <property type="entry name" value="zinc finger protein 143 isoform X1"/>
    <property type="match status" value="1"/>
</dbReference>
<feature type="domain" description="C2H2-type" evidence="11">
    <location>
        <begin position="5"/>
        <end position="36"/>
    </location>
</feature>
<dbReference type="GO" id="GO:0003677">
    <property type="term" value="F:DNA binding"/>
    <property type="evidence" value="ECO:0007669"/>
    <property type="project" value="UniProtKB-KW"/>
</dbReference>
<dbReference type="SMART" id="SM00355">
    <property type="entry name" value="ZnF_C2H2"/>
    <property type="match status" value="7"/>
</dbReference>
<keyword evidence="5" id="KW-0862">Zinc</keyword>
<feature type="domain" description="C2H2-type" evidence="11">
    <location>
        <begin position="149"/>
        <end position="178"/>
    </location>
</feature>
<feature type="domain" description="C2H2-type" evidence="11">
    <location>
        <begin position="65"/>
        <end position="92"/>
    </location>
</feature>
<dbReference type="PANTHER" id="PTHR23235">
    <property type="entry name" value="KRUEPPEL-LIKE TRANSCRIPTION FACTOR"/>
    <property type="match status" value="1"/>
</dbReference>
<name>A0ABD0YRP8_9HEMI</name>
<evidence type="ECO:0000256" key="8">
    <source>
        <dbReference type="ARBA" id="ARBA00023163"/>
    </source>
</evidence>
<dbReference type="PROSITE" id="PS00028">
    <property type="entry name" value="ZINC_FINGER_C2H2_1"/>
    <property type="match status" value="5"/>
</dbReference>
<evidence type="ECO:0000256" key="6">
    <source>
        <dbReference type="ARBA" id="ARBA00023015"/>
    </source>
</evidence>
<sequence>MQIYFFCSCPERGCDKTFARGSQLSQHVRTHTKARPYTCALCSSNFVCRSNLLNHIKRHQGERDYVCHKCGKAFVRRDGLQKHMRIHMAEKPHACSQCDMRFVQRSQLTVHERTHSGIKPYRCAVCHMAFAHSTALRMHVRRHTGERPFKCLICQDKAFSQLPHLKKHMLSIHKTSKPYMCTACKSYFKTKSQLQEHFETCENGRLQTSAEEEREEIGTMPLDKMRLLLAVLLQKISTPEKLETLGYGKRLIDLVLRDSIEQSGRDPCKEANISEAERLKRNLQILLDWTVPKIYMEKFKQERRSMEELLEEFAS</sequence>
<evidence type="ECO:0000259" key="11">
    <source>
        <dbReference type="PROSITE" id="PS50157"/>
    </source>
</evidence>
<dbReference type="FunFam" id="3.30.160.60:FF:000202">
    <property type="entry name" value="Zinc finger protein 574"/>
    <property type="match status" value="1"/>
</dbReference>
<evidence type="ECO:0000256" key="4">
    <source>
        <dbReference type="ARBA" id="ARBA00022771"/>
    </source>
</evidence>
<evidence type="ECO:0000313" key="13">
    <source>
        <dbReference type="Proteomes" id="UP001558652"/>
    </source>
</evidence>
<keyword evidence="8" id="KW-0804">Transcription</keyword>
<dbReference type="Gene3D" id="3.30.160.60">
    <property type="entry name" value="Classic Zinc Finger"/>
    <property type="match status" value="6"/>
</dbReference>
<dbReference type="FunFam" id="3.30.160.60:FF:000624">
    <property type="entry name" value="zinc finger protein 697"/>
    <property type="match status" value="1"/>
</dbReference>
<dbReference type="FunFam" id="3.30.160.60:FF:000325">
    <property type="entry name" value="ZFP90 zinc finger protein"/>
    <property type="match status" value="1"/>
</dbReference>
<dbReference type="GO" id="GO:0005634">
    <property type="term" value="C:nucleus"/>
    <property type="evidence" value="ECO:0007669"/>
    <property type="project" value="UniProtKB-SubCell"/>
</dbReference>
<dbReference type="EMBL" id="JBFDAA010000009">
    <property type="protein sequence ID" value="KAL1129172.1"/>
    <property type="molecule type" value="Genomic_DNA"/>
</dbReference>
<dbReference type="Pfam" id="PF12874">
    <property type="entry name" value="zf-met"/>
    <property type="match status" value="1"/>
</dbReference>
<evidence type="ECO:0000256" key="3">
    <source>
        <dbReference type="ARBA" id="ARBA00022737"/>
    </source>
</evidence>
<comment type="subcellular location">
    <subcellularLocation>
        <location evidence="1">Nucleus</location>
    </subcellularLocation>
</comment>
<dbReference type="SUPFAM" id="SSF57667">
    <property type="entry name" value="beta-beta-alpha zinc fingers"/>
    <property type="match status" value="4"/>
</dbReference>
<dbReference type="PANTHER" id="PTHR23235:SF120">
    <property type="entry name" value="KRUPPEL-LIKE FACTOR 15"/>
    <property type="match status" value="1"/>
</dbReference>
<feature type="domain" description="C2H2-type" evidence="11">
    <location>
        <begin position="37"/>
        <end position="64"/>
    </location>
</feature>
<keyword evidence="7" id="KW-0238">DNA-binding</keyword>
<dbReference type="GO" id="GO:0006355">
    <property type="term" value="P:regulation of DNA-templated transcription"/>
    <property type="evidence" value="ECO:0007669"/>
    <property type="project" value="UniProtKB-ARBA"/>
</dbReference>
<keyword evidence="4 10" id="KW-0863">Zinc-finger</keyword>
<evidence type="ECO:0000256" key="7">
    <source>
        <dbReference type="ARBA" id="ARBA00023125"/>
    </source>
</evidence>
<dbReference type="GO" id="GO:0008270">
    <property type="term" value="F:zinc ion binding"/>
    <property type="evidence" value="ECO:0007669"/>
    <property type="project" value="UniProtKB-KW"/>
</dbReference>
<evidence type="ECO:0000256" key="5">
    <source>
        <dbReference type="ARBA" id="ARBA00022833"/>
    </source>
</evidence>
<dbReference type="InterPro" id="IPR036236">
    <property type="entry name" value="Znf_C2H2_sf"/>
</dbReference>
<evidence type="ECO:0000256" key="1">
    <source>
        <dbReference type="ARBA" id="ARBA00004123"/>
    </source>
</evidence>
<organism evidence="12 13">
    <name type="scientific">Ranatra chinensis</name>
    <dbReference type="NCBI Taxonomy" id="642074"/>
    <lineage>
        <taxon>Eukaryota</taxon>
        <taxon>Metazoa</taxon>
        <taxon>Ecdysozoa</taxon>
        <taxon>Arthropoda</taxon>
        <taxon>Hexapoda</taxon>
        <taxon>Insecta</taxon>
        <taxon>Pterygota</taxon>
        <taxon>Neoptera</taxon>
        <taxon>Paraneoptera</taxon>
        <taxon>Hemiptera</taxon>
        <taxon>Heteroptera</taxon>
        <taxon>Panheteroptera</taxon>
        <taxon>Nepomorpha</taxon>
        <taxon>Nepidae</taxon>
        <taxon>Ranatrinae</taxon>
        <taxon>Ranatra</taxon>
    </lineage>
</organism>
<evidence type="ECO:0000256" key="10">
    <source>
        <dbReference type="PROSITE-ProRule" id="PRU00042"/>
    </source>
</evidence>
<protein>
    <recommendedName>
        <fullName evidence="11">C2H2-type domain-containing protein</fullName>
    </recommendedName>
</protein>
<accession>A0ABD0YRP8</accession>
<keyword evidence="3" id="KW-0677">Repeat</keyword>
<reference evidence="12 13" key="1">
    <citation type="submission" date="2024-07" db="EMBL/GenBank/DDBJ databases">
        <title>Chromosome-level genome assembly of the water stick insect Ranatra chinensis (Heteroptera: Nepidae).</title>
        <authorList>
            <person name="Liu X."/>
        </authorList>
    </citation>
    <scope>NUCLEOTIDE SEQUENCE [LARGE SCALE GENOMIC DNA]</scope>
    <source>
        <strain evidence="12">Cailab_2021Rc</strain>
        <tissue evidence="12">Muscle</tissue>
    </source>
</reference>
<dbReference type="FunFam" id="3.30.160.60:FF:002343">
    <property type="entry name" value="Zinc finger protein 33A"/>
    <property type="match status" value="1"/>
</dbReference>
<comment type="caution">
    <text evidence="12">The sequence shown here is derived from an EMBL/GenBank/DDBJ whole genome shotgun (WGS) entry which is preliminary data.</text>
</comment>
<dbReference type="FunFam" id="3.30.160.60:FF:000534">
    <property type="entry name" value="zinc finger protein 674"/>
    <property type="match status" value="1"/>
</dbReference>
<keyword evidence="6" id="KW-0805">Transcription regulation</keyword>
<proteinExistence type="predicted"/>
<gene>
    <name evidence="12" type="ORF">AAG570_013702</name>
</gene>
<keyword evidence="2" id="KW-0479">Metal-binding</keyword>
<dbReference type="AlphaFoldDB" id="A0ABD0YRP8"/>
<keyword evidence="13" id="KW-1185">Reference proteome</keyword>
<keyword evidence="9" id="KW-0539">Nucleus</keyword>
<evidence type="ECO:0000256" key="9">
    <source>
        <dbReference type="ARBA" id="ARBA00023242"/>
    </source>
</evidence>
<evidence type="ECO:0000256" key="2">
    <source>
        <dbReference type="ARBA" id="ARBA00022723"/>
    </source>
</evidence>
<evidence type="ECO:0000313" key="12">
    <source>
        <dbReference type="EMBL" id="KAL1129172.1"/>
    </source>
</evidence>
<dbReference type="Pfam" id="PF00096">
    <property type="entry name" value="zf-C2H2"/>
    <property type="match status" value="5"/>
</dbReference>